<keyword evidence="2" id="KW-0520">NAD</keyword>
<dbReference type="PANTHER" id="PTHR43333:SF1">
    <property type="entry name" value="D-ISOMER SPECIFIC 2-HYDROXYACID DEHYDROGENASE NAD-BINDING DOMAIN-CONTAINING PROTEIN"/>
    <property type="match status" value="1"/>
</dbReference>
<dbReference type="AlphaFoldDB" id="A0A553P5W3"/>
<name>A0A553P5W3_TIGCA</name>
<dbReference type="OMA" id="VQMAEYV"/>
<dbReference type="InterPro" id="IPR036291">
    <property type="entry name" value="NAD(P)-bd_dom_sf"/>
</dbReference>
<accession>A0A553P5W3</accession>
<sequence>MNQIRRVIVYSPGVPGLTNALSKALPRIQVVEITDLSEEATEHFHNEILVTNNDMIGPLLYRPHGQFAFIQGTWAGVESIFSHIKKDKERPTLQVARFTNRQFSQLMSEYTLGQVINSERGLLTIRDDQTLGTKSWRSDEFAHPRLIKELTIGILGVGNIGREIARTFQFFGARILGLTRRFPSQHRSPFVSHYYETSTLHEMLPQCDYICNVLPRTSQTTRLLTDELLKSCQARRPVFINIGRDNVVDDQTLLRALDEDWLRQAVLDVFAEEPLPSDHSFWSHPKIVITPHIAGPTRASDVADCLRANLELFDQGAPIENLVDWEAQY</sequence>
<dbReference type="Gene3D" id="3.40.50.720">
    <property type="entry name" value="NAD(P)-binding Rossmann-like Domain"/>
    <property type="match status" value="2"/>
</dbReference>
<proteinExistence type="predicted"/>
<comment type="caution">
    <text evidence="4">The sequence shown here is derived from an EMBL/GenBank/DDBJ whole genome shotgun (WGS) entry which is preliminary data.</text>
</comment>
<dbReference type="Pfam" id="PF02826">
    <property type="entry name" value="2-Hacid_dh_C"/>
    <property type="match status" value="1"/>
</dbReference>
<dbReference type="STRING" id="6832.A0A553P5W3"/>
<evidence type="ECO:0000313" key="5">
    <source>
        <dbReference type="Proteomes" id="UP000318571"/>
    </source>
</evidence>
<feature type="domain" description="D-isomer specific 2-hydroxyacid dehydrogenase NAD-binding" evidence="3">
    <location>
        <begin position="118"/>
        <end position="294"/>
    </location>
</feature>
<gene>
    <name evidence="4" type="ORF">TCAL_03331</name>
</gene>
<dbReference type="GO" id="GO:0016491">
    <property type="term" value="F:oxidoreductase activity"/>
    <property type="evidence" value="ECO:0007669"/>
    <property type="project" value="UniProtKB-KW"/>
</dbReference>
<keyword evidence="1" id="KW-0560">Oxidoreductase</keyword>
<dbReference type="GO" id="GO:0051287">
    <property type="term" value="F:NAD binding"/>
    <property type="evidence" value="ECO:0007669"/>
    <property type="project" value="InterPro"/>
</dbReference>
<reference evidence="4 5" key="1">
    <citation type="journal article" date="2018" name="Nat. Ecol. Evol.">
        <title>Genomic signatures of mitonuclear coevolution across populations of Tigriopus californicus.</title>
        <authorList>
            <person name="Barreto F.S."/>
            <person name="Watson E.T."/>
            <person name="Lima T.G."/>
            <person name="Willett C.S."/>
            <person name="Edmands S."/>
            <person name="Li W."/>
            <person name="Burton R.S."/>
        </authorList>
    </citation>
    <scope>NUCLEOTIDE SEQUENCE [LARGE SCALE GENOMIC DNA]</scope>
    <source>
        <strain evidence="4 5">San Diego</strain>
    </source>
</reference>
<protein>
    <recommendedName>
        <fullName evidence="3">D-isomer specific 2-hydroxyacid dehydrogenase NAD-binding domain-containing protein</fullName>
    </recommendedName>
</protein>
<evidence type="ECO:0000259" key="3">
    <source>
        <dbReference type="Pfam" id="PF02826"/>
    </source>
</evidence>
<evidence type="ECO:0000256" key="2">
    <source>
        <dbReference type="ARBA" id="ARBA00023027"/>
    </source>
</evidence>
<keyword evidence="5" id="KW-1185">Reference proteome</keyword>
<dbReference type="EMBL" id="VCGU01000007">
    <property type="protein sequence ID" value="TRY73076.1"/>
    <property type="molecule type" value="Genomic_DNA"/>
</dbReference>
<evidence type="ECO:0000313" key="4">
    <source>
        <dbReference type="EMBL" id="TRY73076.1"/>
    </source>
</evidence>
<dbReference type="PANTHER" id="PTHR43333">
    <property type="entry name" value="2-HACID_DH_C DOMAIN-CONTAINING PROTEIN"/>
    <property type="match status" value="1"/>
</dbReference>
<dbReference type="FunFam" id="3.40.50.720:FF:000363">
    <property type="entry name" value="D-isomer specific 2-hydroxyacid dehydrogenase"/>
    <property type="match status" value="1"/>
</dbReference>
<dbReference type="InterPro" id="IPR006140">
    <property type="entry name" value="D-isomer_DH_NAD-bd"/>
</dbReference>
<dbReference type="SUPFAM" id="SSF51735">
    <property type="entry name" value="NAD(P)-binding Rossmann-fold domains"/>
    <property type="match status" value="1"/>
</dbReference>
<organism evidence="4 5">
    <name type="scientific">Tigriopus californicus</name>
    <name type="common">Marine copepod</name>
    <dbReference type="NCBI Taxonomy" id="6832"/>
    <lineage>
        <taxon>Eukaryota</taxon>
        <taxon>Metazoa</taxon>
        <taxon>Ecdysozoa</taxon>
        <taxon>Arthropoda</taxon>
        <taxon>Crustacea</taxon>
        <taxon>Multicrustacea</taxon>
        <taxon>Hexanauplia</taxon>
        <taxon>Copepoda</taxon>
        <taxon>Harpacticoida</taxon>
        <taxon>Harpacticidae</taxon>
        <taxon>Tigriopus</taxon>
    </lineage>
</organism>
<evidence type="ECO:0000256" key="1">
    <source>
        <dbReference type="ARBA" id="ARBA00023002"/>
    </source>
</evidence>
<dbReference type="Proteomes" id="UP000318571">
    <property type="component" value="Chromosome 3"/>
</dbReference>